<keyword evidence="6 10" id="KW-0694">RNA-binding</keyword>
<keyword evidence="2 10" id="KW-0678">Repressor</keyword>
<evidence type="ECO:0000256" key="9">
    <source>
        <dbReference type="ARBA" id="ARBA00035241"/>
    </source>
</evidence>
<name>A0ABQ6JIJ0_9ACTN</name>
<dbReference type="Gene3D" id="3.40.50.790">
    <property type="match status" value="1"/>
</dbReference>
<dbReference type="InterPro" id="IPR023673">
    <property type="entry name" value="Ribosomal_uL1_CS"/>
</dbReference>
<keyword evidence="7 10" id="KW-0689">Ribosomal protein</keyword>
<evidence type="ECO:0000256" key="6">
    <source>
        <dbReference type="ARBA" id="ARBA00022884"/>
    </source>
</evidence>
<comment type="function">
    <text evidence="10">Binds directly to 23S rRNA. The L1 stalk is quite mobile in the ribosome, and is involved in E site tRNA release.</text>
</comment>
<comment type="function">
    <text evidence="10">Protein L1 is also a translational repressor protein, it controls the translation of the L11 operon by binding to its mRNA.</text>
</comment>
<dbReference type="SUPFAM" id="SSF56808">
    <property type="entry name" value="Ribosomal protein L1"/>
    <property type="match status" value="1"/>
</dbReference>
<dbReference type="InterPro" id="IPR005878">
    <property type="entry name" value="Ribosom_uL1_bac-type"/>
</dbReference>
<dbReference type="PANTHER" id="PTHR36427:SF3">
    <property type="entry name" value="LARGE RIBOSOMAL SUBUNIT PROTEIN UL1M"/>
    <property type="match status" value="1"/>
</dbReference>
<protein>
    <recommendedName>
        <fullName evidence="9 10">Large ribosomal subunit protein uL1</fullName>
    </recommendedName>
</protein>
<comment type="caution">
    <text evidence="13">The sequence shown here is derived from an EMBL/GenBank/DDBJ whole genome shotgun (WGS) entry which is preliminary data.</text>
</comment>
<proteinExistence type="inferred from homology"/>
<dbReference type="InterPro" id="IPR023674">
    <property type="entry name" value="Ribosomal_uL1-like"/>
</dbReference>
<evidence type="ECO:0000256" key="7">
    <source>
        <dbReference type="ARBA" id="ARBA00022980"/>
    </source>
</evidence>
<dbReference type="InterPro" id="IPR016095">
    <property type="entry name" value="Ribosomal_uL1_3-a/b-sand"/>
</dbReference>
<evidence type="ECO:0000256" key="12">
    <source>
        <dbReference type="SAM" id="MobiDB-lite"/>
    </source>
</evidence>
<evidence type="ECO:0000256" key="11">
    <source>
        <dbReference type="RuleBase" id="RU000659"/>
    </source>
</evidence>
<feature type="compositionally biased region" description="Low complexity" evidence="12">
    <location>
        <begin position="249"/>
        <end position="258"/>
    </location>
</feature>
<reference evidence="14" key="1">
    <citation type="journal article" date="2019" name="Int. J. Syst. Evol. Microbiol.">
        <title>The Global Catalogue of Microorganisms (GCM) 10K type strain sequencing project: providing services to taxonomists for standard genome sequencing and annotation.</title>
        <authorList>
            <consortium name="The Broad Institute Genomics Platform"/>
            <consortium name="The Broad Institute Genome Sequencing Center for Infectious Disease"/>
            <person name="Wu L."/>
            <person name="Ma J."/>
        </authorList>
    </citation>
    <scope>NUCLEOTIDE SEQUENCE [LARGE SCALE GENOMIC DNA]</scope>
    <source>
        <strain evidence="14">NBRC 108730</strain>
    </source>
</reference>
<evidence type="ECO:0000313" key="13">
    <source>
        <dbReference type="EMBL" id="GMA88003.1"/>
    </source>
</evidence>
<accession>A0ABQ6JIJ0</accession>
<dbReference type="Pfam" id="PF00687">
    <property type="entry name" value="Ribosomal_L1"/>
    <property type="match status" value="1"/>
</dbReference>
<evidence type="ECO:0000256" key="5">
    <source>
        <dbReference type="ARBA" id="ARBA00022845"/>
    </source>
</evidence>
<dbReference type="CDD" id="cd00403">
    <property type="entry name" value="Ribosomal_L1"/>
    <property type="match status" value="1"/>
</dbReference>
<dbReference type="NCBIfam" id="TIGR01169">
    <property type="entry name" value="rplA_bact"/>
    <property type="match status" value="1"/>
</dbReference>
<feature type="region of interest" description="Disordered" evidence="12">
    <location>
        <begin position="181"/>
        <end position="285"/>
    </location>
</feature>
<evidence type="ECO:0000256" key="8">
    <source>
        <dbReference type="ARBA" id="ARBA00023274"/>
    </source>
</evidence>
<keyword evidence="5 10" id="KW-0810">Translation regulation</keyword>
<keyword evidence="4 10" id="KW-0699">rRNA-binding</keyword>
<organism evidence="13 14">
    <name type="scientific">Angustibacter aerolatus</name>
    <dbReference type="NCBI Taxonomy" id="1162965"/>
    <lineage>
        <taxon>Bacteria</taxon>
        <taxon>Bacillati</taxon>
        <taxon>Actinomycetota</taxon>
        <taxon>Actinomycetes</taxon>
        <taxon>Kineosporiales</taxon>
        <taxon>Kineosporiaceae</taxon>
    </lineage>
</organism>
<evidence type="ECO:0000256" key="10">
    <source>
        <dbReference type="HAMAP-Rule" id="MF_01318"/>
    </source>
</evidence>
<feature type="compositionally biased region" description="Low complexity" evidence="12">
    <location>
        <begin position="194"/>
        <end position="206"/>
    </location>
</feature>
<sequence>MKRSKAYRAAAEQISADTLYAPLAAVRLAKQTSHTKYDATVEVAMRLGVDPRKSDQMVRGTVNLPHGTGKTARVLVFANGDRAEQAIAAGADFVGSDDLLERIQGGWTDFDAVVATPDLMGKVGRLGKVLGPRGLMPNPKTGTVTMDVAKAVSEIKGGKIEFRTDKHANLHFIIGKASFDEQQPGRELRRRPRGGAAAQAVGRQGPLHQEDHRRHDDGPRHPGRPEPHPQRDGRGRRAGLSHPARPDGGDPTSGSPPSCVQQRLSRAGGPTPPARCSPRSASGSR</sequence>
<keyword evidence="8 10" id="KW-0687">Ribonucleoprotein</keyword>
<dbReference type="PANTHER" id="PTHR36427">
    <property type="entry name" value="54S RIBOSOMAL PROTEIN L1, MITOCHONDRIAL"/>
    <property type="match status" value="1"/>
</dbReference>
<evidence type="ECO:0000256" key="1">
    <source>
        <dbReference type="ARBA" id="ARBA00010531"/>
    </source>
</evidence>
<evidence type="ECO:0000256" key="2">
    <source>
        <dbReference type="ARBA" id="ARBA00022491"/>
    </source>
</evidence>
<dbReference type="EMBL" id="BSUZ01000001">
    <property type="protein sequence ID" value="GMA88003.1"/>
    <property type="molecule type" value="Genomic_DNA"/>
</dbReference>
<keyword evidence="3 10" id="KW-0820">tRNA-binding</keyword>
<comment type="subunit">
    <text evidence="10">Part of the 50S ribosomal subunit.</text>
</comment>
<feature type="compositionally biased region" description="Basic and acidic residues" evidence="12">
    <location>
        <begin position="208"/>
        <end position="235"/>
    </location>
</feature>
<comment type="similarity">
    <text evidence="1 10 11">Belongs to the universal ribosomal protein uL1 family.</text>
</comment>
<evidence type="ECO:0000256" key="3">
    <source>
        <dbReference type="ARBA" id="ARBA00022555"/>
    </source>
</evidence>
<dbReference type="HAMAP" id="MF_01318_B">
    <property type="entry name" value="Ribosomal_uL1_B"/>
    <property type="match status" value="1"/>
</dbReference>
<dbReference type="Proteomes" id="UP001157017">
    <property type="component" value="Unassembled WGS sequence"/>
</dbReference>
<evidence type="ECO:0000256" key="4">
    <source>
        <dbReference type="ARBA" id="ARBA00022730"/>
    </source>
</evidence>
<dbReference type="Gene3D" id="3.30.190.20">
    <property type="match status" value="1"/>
</dbReference>
<dbReference type="InterPro" id="IPR028364">
    <property type="entry name" value="Ribosomal_uL1/biogenesis"/>
</dbReference>
<gene>
    <name evidence="10" type="primary">rplA</name>
    <name evidence="13" type="ORF">GCM10025868_32530</name>
</gene>
<evidence type="ECO:0000313" key="14">
    <source>
        <dbReference type="Proteomes" id="UP001157017"/>
    </source>
</evidence>
<keyword evidence="14" id="KW-1185">Reference proteome</keyword>
<dbReference type="PROSITE" id="PS01199">
    <property type="entry name" value="RIBOSOMAL_L1"/>
    <property type="match status" value="1"/>
</dbReference>